<dbReference type="AlphaFoldDB" id="A0A6G8Q0F4"/>
<protein>
    <recommendedName>
        <fullName evidence="4">DUF1850 domain-containing protein</fullName>
    </recommendedName>
</protein>
<dbReference type="KEGG" id="rmar:GBA65_17065"/>
<gene>
    <name evidence="2" type="ORF">GBA65_17065</name>
</gene>
<sequence length="144" mass="15591">MKLLTATVVVALALLGAGALVETGSSVVARGEDGRVVAREELPGSGGFQIEYVHSYYRAPAVERFVAEDGGGFALVEISSTNDGVLDYYAIRGRKSADGRWLNLRPDREQRFEELPLIGTAEGRKTLVVGARACRSSRRTARYT</sequence>
<feature type="chain" id="PRO_5038983010" description="DUF1850 domain-containing protein" evidence="1">
    <location>
        <begin position="22"/>
        <end position="144"/>
    </location>
</feature>
<evidence type="ECO:0000313" key="3">
    <source>
        <dbReference type="Proteomes" id="UP000502706"/>
    </source>
</evidence>
<dbReference type="Proteomes" id="UP000502706">
    <property type="component" value="Chromosome"/>
</dbReference>
<keyword evidence="1" id="KW-0732">Signal</keyword>
<proteinExistence type="predicted"/>
<evidence type="ECO:0000313" key="2">
    <source>
        <dbReference type="EMBL" id="QIN79951.1"/>
    </source>
</evidence>
<feature type="signal peptide" evidence="1">
    <location>
        <begin position="1"/>
        <end position="21"/>
    </location>
</feature>
<keyword evidence="3" id="KW-1185">Reference proteome</keyword>
<organism evidence="2 3">
    <name type="scientific">Rubrobacter marinus</name>
    <dbReference type="NCBI Taxonomy" id="2653852"/>
    <lineage>
        <taxon>Bacteria</taxon>
        <taxon>Bacillati</taxon>
        <taxon>Actinomycetota</taxon>
        <taxon>Rubrobacteria</taxon>
        <taxon>Rubrobacterales</taxon>
        <taxon>Rubrobacteraceae</taxon>
        <taxon>Rubrobacter</taxon>
    </lineage>
</organism>
<name>A0A6G8Q0F4_9ACTN</name>
<accession>A0A6G8Q0F4</accession>
<dbReference type="EMBL" id="CP045121">
    <property type="protein sequence ID" value="QIN79951.1"/>
    <property type="molecule type" value="Genomic_DNA"/>
</dbReference>
<evidence type="ECO:0008006" key="4">
    <source>
        <dbReference type="Google" id="ProtNLM"/>
    </source>
</evidence>
<reference evidence="2 3" key="1">
    <citation type="submission" date="2019-10" db="EMBL/GenBank/DDBJ databases">
        <title>Rubrobacter sp nov SCSIO 52915 isolated from a deep-sea sediment in the South China Sea.</title>
        <authorList>
            <person name="Chen R.W."/>
        </authorList>
    </citation>
    <scope>NUCLEOTIDE SEQUENCE [LARGE SCALE GENOMIC DNA]</scope>
    <source>
        <strain evidence="2 3">SCSIO 52915</strain>
    </source>
</reference>
<dbReference type="RefSeq" id="WP_166397625.1">
    <property type="nucleotide sequence ID" value="NZ_CP045121.1"/>
</dbReference>
<evidence type="ECO:0000256" key="1">
    <source>
        <dbReference type="SAM" id="SignalP"/>
    </source>
</evidence>